<gene>
    <name evidence="1" type="ORF">K503DRAFT_19507</name>
</gene>
<evidence type="ECO:0000313" key="1">
    <source>
        <dbReference type="EMBL" id="OAX40182.1"/>
    </source>
</evidence>
<accession>A0A1B7N5T1</accession>
<evidence type="ECO:0008006" key="3">
    <source>
        <dbReference type="Google" id="ProtNLM"/>
    </source>
</evidence>
<dbReference type="EMBL" id="KV448221">
    <property type="protein sequence ID" value="OAX40182.1"/>
    <property type="molecule type" value="Genomic_DNA"/>
</dbReference>
<dbReference type="Proteomes" id="UP000092154">
    <property type="component" value="Unassembled WGS sequence"/>
</dbReference>
<name>A0A1B7N5T1_9AGAM</name>
<organism evidence="1 2">
    <name type="scientific">Rhizopogon vinicolor AM-OR11-026</name>
    <dbReference type="NCBI Taxonomy" id="1314800"/>
    <lineage>
        <taxon>Eukaryota</taxon>
        <taxon>Fungi</taxon>
        <taxon>Dikarya</taxon>
        <taxon>Basidiomycota</taxon>
        <taxon>Agaricomycotina</taxon>
        <taxon>Agaricomycetes</taxon>
        <taxon>Agaricomycetidae</taxon>
        <taxon>Boletales</taxon>
        <taxon>Suillineae</taxon>
        <taxon>Rhizopogonaceae</taxon>
        <taxon>Rhizopogon</taxon>
    </lineage>
</organism>
<evidence type="ECO:0000313" key="2">
    <source>
        <dbReference type="Proteomes" id="UP000092154"/>
    </source>
</evidence>
<dbReference type="InParanoid" id="A0A1B7N5T1"/>
<protein>
    <recommendedName>
        <fullName evidence="3">F-box domain-containing protein</fullName>
    </recommendedName>
</protein>
<keyword evidence="2" id="KW-1185">Reference proteome</keyword>
<dbReference type="Gene3D" id="3.80.10.10">
    <property type="entry name" value="Ribonuclease Inhibitor"/>
    <property type="match status" value="1"/>
</dbReference>
<dbReference type="AlphaFoldDB" id="A0A1B7N5T1"/>
<sequence>MLSCLTNNKMNSCYIDRLPDDILCMIFKLISEEDQSIFHESSQKVRDDMYWDDWAGGLGDDSDYYATGFPHDDSDFALSALLLVVAVYFLPRRRCISRAYEGGRGMELEAPAVRKGIVAGTHLVLVIQELYAHVHRWREFMLRTTSTVHMYQALSLMTRPSVHPAGILEKLHLQLVHNENHATHHIDEPSLFPGSSPPIRDLMLFGINWAWLSPSKALSLHLVNLRMHFVSRTNDDGDRLHLNVEALSQLLGGLPNLHSLSLELDIHNLSTMPSIVLPRLCSLAIASGSMEHWAPDFLRRARLPNLRILTLDGVWMDHSDLEGIIQELVRLTDPDSMEDSSSCLLELDELHLLNFTHYAEAALVHRLYKQLTTVKTLTLGELEWNRNFALTMGLLPTPYGLTGLPLPRLQKLILLDVPRDVVRRVVLERTSVACRLEELCHRALNEGEEVDRSVPNDWQHHVEKYHRIGPPQSSHYSDIVGRQWSEL</sequence>
<dbReference type="OrthoDB" id="2672002at2759"/>
<reference evidence="1 2" key="1">
    <citation type="submission" date="2016-06" db="EMBL/GenBank/DDBJ databases">
        <title>Comparative genomics of the ectomycorrhizal sister species Rhizopogon vinicolor and Rhizopogon vesiculosus (Basidiomycota: Boletales) reveals a divergence of the mating type B locus.</title>
        <authorList>
            <consortium name="DOE Joint Genome Institute"/>
            <person name="Mujic A.B."/>
            <person name="Kuo A."/>
            <person name="Tritt A."/>
            <person name="Lipzen A."/>
            <person name="Chen C."/>
            <person name="Johnson J."/>
            <person name="Sharma A."/>
            <person name="Barry K."/>
            <person name="Grigoriev I.V."/>
            <person name="Spatafora J.W."/>
        </authorList>
    </citation>
    <scope>NUCLEOTIDE SEQUENCE [LARGE SCALE GENOMIC DNA]</scope>
    <source>
        <strain evidence="1 2">AM-OR11-026</strain>
    </source>
</reference>
<dbReference type="InterPro" id="IPR032675">
    <property type="entry name" value="LRR_dom_sf"/>
</dbReference>
<proteinExistence type="predicted"/>